<sequence length="148" mass="17012">MEWIWSCLTVLPERLQCVSSSRLTSTRPNQVPSVFAHRIFKASGPVQYLRLPSMGRFGWLDVAACHATMHSTKSDIGIPTDRPHLIGACHSRSWMPSLSVDRRHRRRGRTHVLLEKRQPVCIQKRYRHSLEQSVGAPIFGDRFQDPEI</sequence>
<protein>
    <submittedName>
        <fullName evidence="1">Uncharacterized protein</fullName>
    </submittedName>
</protein>
<evidence type="ECO:0000313" key="1">
    <source>
        <dbReference type="EMBL" id="TQN64538.1"/>
    </source>
</evidence>
<dbReference type="EMBL" id="PUHP01002273">
    <property type="protein sequence ID" value="TQN64538.1"/>
    <property type="molecule type" value="Genomic_DNA"/>
</dbReference>
<accession>A0A5Q4BC52</accession>
<evidence type="ECO:0000313" key="2">
    <source>
        <dbReference type="Proteomes" id="UP000326340"/>
    </source>
</evidence>
<dbReference type="Proteomes" id="UP000326340">
    <property type="component" value="Unassembled WGS sequence"/>
</dbReference>
<comment type="caution">
    <text evidence="1">The sequence shown here is derived from an EMBL/GenBank/DDBJ whole genome shotgun (WGS) entry which is preliminary data.</text>
</comment>
<dbReference type="AlphaFoldDB" id="A0A5Q4BC52"/>
<name>A0A5Q4BC52_9PEZI</name>
<keyword evidence="2" id="KW-1185">Reference proteome</keyword>
<reference evidence="1 2" key="1">
    <citation type="journal article" date="2019" name="Sci. Rep.">
        <title>Colletotrichum shisoi sp. nov., an anthracnose pathogen of Perilla frutescens in Japan: molecular phylogenetic, morphological and genomic evidence.</title>
        <authorList>
            <person name="Gan P."/>
            <person name="Tsushima A."/>
            <person name="Hiroyama R."/>
            <person name="Narusaka M."/>
            <person name="Takano Y."/>
            <person name="Narusaka Y."/>
            <person name="Kawaradani M."/>
            <person name="Damm U."/>
            <person name="Shirasu K."/>
        </authorList>
    </citation>
    <scope>NUCLEOTIDE SEQUENCE [LARGE SCALE GENOMIC DNA]</scope>
    <source>
        <strain evidence="1 2">PG-2018a</strain>
    </source>
</reference>
<proteinExistence type="predicted"/>
<organism evidence="1 2">
    <name type="scientific">Colletotrichum shisoi</name>
    <dbReference type="NCBI Taxonomy" id="2078593"/>
    <lineage>
        <taxon>Eukaryota</taxon>
        <taxon>Fungi</taxon>
        <taxon>Dikarya</taxon>
        <taxon>Ascomycota</taxon>
        <taxon>Pezizomycotina</taxon>
        <taxon>Sordariomycetes</taxon>
        <taxon>Hypocreomycetidae</taxon>
        <taxon>Glomerellales</taxon>
        <taxon>Glomerellaceae</taxon>
        <taxon>Colletotrichum</taxon>
        <taxon>Colletotrichum destructivum species complex</taxon>
    </lineage>
</organism>
<gene>
    <name evidence="1" type="ORF">CSHISOI_10887</name>
</gene>